<accession>A0A5D0TND2</accession>
<reference evidence="27 28" key="1">
    <citation type="submission" date="2019-08" db="EMBL/GenBank/DDBJ databases">
        <title>Actinomadura sp. nov. CYP1-5 isolated from mountain soil.</title>
        <authorList>
            <person name="Songsumanus A."/>
            <person name="Kuncharoen N."/>
            <person name="Kudo T."/>
            <person name="Yuki M."/>
            <person name="Igarashi Y."/>
            <person name="Tanasupawat S."/>
        </authorList>
    </citation>
    <scope>NUCLEOTIDE SEQUENCE [LARGE SCALE GENOMIC DNA]</scope>
    <source>
        <strain evidence="27 28">GKU157</strain>
    </source>
</reference>
<dbReference type="InterPro" id="IPR003594">
    <property type="entry name" value="HATPase_dom"/>
</dbReference>
<keyword evidence="8" id="KW-0808">Transferase</keyword>
<evidence type="ECO:0000256" key="20">
    <source>
        <dbReference type="ARBA" id="ARBA00023211"/>
    </source>
</evidence>
<keyword evidence="10" id="KW-0547">Nucleotide-binding</keyword>
<keyword evidence="24" id="KW-0472">Membrane</keyword>
<keyword evidence="19" id="KW-0843">Virulence</keyword>
<evidence type="ECO:0000256" key="21">
    <source>
        <dbReference type="ARBA" id="ARBA00040454"/>
    </source>
</evidence>
<dbReference type="SUPFAM" id="SSF158472">
    <property type="entry name" value="HAMP domain-like"/>
    <property type="match status" value="1"/>
</dbReference>
<evidence type="ECO:0000256" key="12">
    <source>
        <dbReference type="ARBA" id="ARBA00022801"/>
    </source>
</evidence>
<evidence type="ECO:0000259" key="25">
    <source>
        <dbReference type="PROSITE" id="PS50109"/>
    </source>
</evidence>
<keyword evidence="20" id="KW-0464">Manganese</keyword>
<dbReference type="SMART" id="SM00387">
    <property type="entry name" value="HATPase_c"/>
    <property type="match status" value="1"/>
</dbReference>
<keyword evidence="17" id="KW-0902">Two-component regulatory system</keyword>
<feature type="domain" description="Histidine kinase" evidence="25">
    <location>
        <begin position="261"/>
        <end position="477"/>
    </location>
</feature>
<evidence type="ECO:0000256" key="5">
    <source>
        <dbReference type="ARBA" id="ARBA00012438"/>
    </source>
</evidence>
<keyword evidence="13" id="KW-0067">ATP-binding</keyword>
<dbReference type="Pfam" id="PF00672">
    <property type="entry name" value="HAMP"/>
    <property type="match status" value="1"/>
</dbReference>
<comment type="cofactor">
    <cofactor evidence="3">
        <name>Mg(2+)</name>
        <dbReference type="ChEBI" id="CHEBI:18420"/>
    </cofactor>
</comment>
<evidence type="ECO:0000256" key="3">
    <source>
        <dbReference type="ARBA" id="ARBA00001946"/>
    </source>
</evidence>
<dbReference type="AlphaFoldDB" id="A0A5D0TND2"/>
<dbReference type="GO" id="GO:0005886">
    <property type="term" value="C:plasma membrane"/>
    <property type="evidence" value="ECO:0007669"/>
    <property type="project" value="UniProtKB-SubCell"/>
</dbReference>
<dbReference type="SUPFAM" id="SSF47384">
    <property type="entry name" value="Homodimeric domain of signal transducing histidine kinase"/>
    <property type="match status" value="1"/>
</dbReference>
<evidence type="ECO:0000256" key="2">
    <source>
        <dbReference type="ARBA" id="ARBA00001936"/>
    </source>
</evidence>
<dbReference type="PANTHER" id="PTHR44936:SF9">
    <property type="entry name" value="SENSOR PROTEIN CREC"/>
    <property type="match status" value="1"/>
</dbReference>
<dbReference type="GO" id="GO:0004721">
    <property type="term" value="F:phosphoprotein phosphatase activity"/>
    <property type="evidence" value="ECO:0007669"/>
    <property type="project" value="UniProtKB-KW"/>
</dbReference>
<evidence type="ECO:0000256" key="16">
    <source>
        <dbReference type="ARBA" id="ARBA00022989"/>
    </source>
</evidence>
<keyword evidence="11 27" id="KW-0418">Kinase</keyword>
<evidence type="ECO:0000256" key="18">
    <source>
        <dbReference type="ARBA" id="ARBA00023016"/>
    </source>
</evidence>
<proteinExistence type="predicted"/>
<keyword evidence="15" id="KW-0904">Protein phosphatase</keyword>
<dbReference type="EC" id="2.7.13.3" evidence="5"/>
<evidence type="ECO:0000256" key="9">
    <source>
        <dbReference type="ARBA" id="ARBA00022692"/>
    </source>
</evidence>
<evidence type="ECO:0000259" key="26">
    <source>
        <dbReference type="PROSITE" id="PS50885"/>
    </source>
</evidence>
<dbReference type="PRINTS" id="PR00344">
    <property type="entry name" value="BCTRLSENSOR"/>
</dbReference>
<dbReference type="InterPro" id="IPR005467">
    <property type="entry name" value="His_kinase_dom"/>
</dbReference>
<keyword evidence="28" id="KW-1185">Reference proteome</keyword>
<dbReference type="CDD" id="cd06225">
    <property type="entry name" value="HAMP"/>
    <property type="match status" value="1"/>
</dbReference>
<keyword evidence="9 24" id="KW-0812">Transmembrane</keyword>
<gene>
    <name evidence="27" type="ORF">FXF65_41990</name>
</gene>
<evidence type="ECO:0000256" key="11">
    <source>
        <dbReference type="ARBA" id="ARBA00022777"/>
    </source>
</evidence>
<evidence type="ECO:0000256" key="8">
    <source>
        <dbReference type="ARBA" id="ARBA00022679"/>
    </source>
</evidence>
<dbReference type="InterPro" id="IPR050980">
    <property type="entry name" value="2C_sensor_his_kinase"/>
</dbReference>
<dbReference type="SMART" id="SM00388">
    <property type="entry name" value="HisKA"/>
    <property type="match status" value="1"/>
</dbReference>
<keyword evidence="16 24" id="KW-1133">Transmembrane helix</keyword>
<dbReference type="SUPFAM" id="SSF55874">
    <property type="entry name" value="ATPase domain of HSP90 chaperone/DNA topoisomerase II/histidine kinase"/>
    <property type="match status" value="1"/>
</dbReference>
<name>A0A5D0TND2_9ACTN</name>
<evidence type="ECO:0000256" key="1">
    <source>
        <dbReference type="ARBA" id="ARBA00000085"/>
    </source>
</evidence>
<evidence type="ECO:0000313" key="27">
    <source>
        <dbReference type="EMBL" id="TYC07628.1"/>
    </source>
</evidence>
<dbReference type="OrthoDB" id="9786919at2"/>
<comment type="subcellular location">
    <subcellularLocation>
        <location evidence="4">Cell membrane</location>
        <topology evidence="4">Multi-pass membrane protein</topology>
    </subcellularLocation>
</comment>
<dbReference type="Proteomes" id="UP000322634">
    <property type="component" value="Unassembled WGS sequence"/>
</dbReference>
<dbReference type="GO" id="GO:0005524">
    <property type="term" value="F:ATP binding"/>
    <property type="evidence" value="ECO:0007669"/>
    <property type="project" value="UniProtKB-KW"/>
</dbReference>
<sequence length="485" mass="51878">MGISDRDWGNGGRRETGEVIGGTLSRPSIRVRDTAIAALVAVVVLAVLVTGFDLALRHRERDYLLSDIRVRTQRVTADLRQGTLRKPIPVEPGDPTLIQVVNADRQVVNATSTAAGRPLLSSVVPPPTARLRSFITCSAPVGGCVAIQVVRVTTGPGAMVVYGARPVPALLIGRRLEWVLAGFVVAVSALIAWATWRVVGGTLRPVEQIRARFGEITGSDLSMRVPEPTGEDEIALLARTVNSALERLEQSVRRQRQFTADAAHELRTPLAGLRVSLEELAMSCDSPETTVPVREALTATGRLETLVRDLLFLTRVGADPVDGEPLDLSSLAAAEIRARRTSGRGATGGPPSEIPIQAELSSQVQVLGELGMLSRLLNSLLDNAQRYAATIVTVTLTAQDGDAVLTVADDGPGIPPADRDRVFDRFVRLDTARDREAGGTGLGLAIARDIAALHQGTLQIRDGARGAEFTLRIPLAPHRSDDQEQ</sequence>
<dbReference type="PROSITE" id="PS50109">
    <property type="entry name" value="HIS_KIN"/>
    <property type="match status" value="1"/>
</dbReference>
<dbReference type="Gene3D" id="3.30.565.10">
    <property type="entry name" value="Histidine kinase-like ATPase, C-terminal domain"/>
    <property type="match status" value="1"/>
</dbReference>
<dbReference type="Gene3D" id="1.10.287.130">
    <property type="match status" value="1"/>
</dbReference>
<dbReference type="PANTHER" id="PTHR44936">
    <property type="entry name" value="SENSOR PROTEIN CREC"/>
    <property type="match status" value="1"/>
</dbReference>
<keyword evidence="14" id="KW-0460">Magnesium</keyword>
<evidence type="ECO:0000256" key="23">
    <source>
        <dbReference type="SAM" id="MobiDB-lite"/>
    </source>
</evidence>
<dbReference type="CDD" id="cd00075">
    <property type="entry name" value="HATPase"/>
    <property type="match status" value="1"/>
</dbReference>
<keyword evidence="6" id="KW-1003">Cell membrane</keyword>
<dbReference type="InterPro" id="IPR036097">
    <property type="entry name" value="HisK_dim/P_sf"/>
</dbReference>
<evidence type="ECO:0000256" key="22">
    <source>
        <dbReference type="ARBA" id="ARBA00041776"/>
    </source>
</evidence>
<dbReference type="PROSITE" id="PS50885">
    <property type="entry name" value="HAMP"/>
    <property type="match status" value="1"/>
</dbReference>
<dbReference type="Pfam" id="PF00512">
    <property type="entry name" value="HisKA"/>
    <property type="match status" value="1"/>
</dbReference>
<keyword evidence="18" id="KW-0346">Stress response</keyword>
<feature type="transmembrane region" description="Helical" evidence="24">
    <location>
        <begin position="35"/>
        <end position="56"/>
    </location>
</feature>
<dbReference type="InterPro" id="IPR036890">
    <property type="entry name" value="HATPase_C_sf"/>
</dbReference>
<dbReference type="CDD" id="cd00082">
    <property type="entry name" value="HisKA"/>
    <property type="match status" value="1"/>
</dbReference>
<evidence type="ECO:0000256" key="13">
    <source>
        <dbReference type="ARBA" id="ARBA00022840"/>
    </source>
</evidence>
<evidence type="ECO:0000256" key="14">
    <source>
        <dbReference type="ARBA" id="ARBA00022842"/>
    </source>
</evidence>
<keyword evidence="12" id="KW-0378">Hydrolase</keyword>
<evidence type="ECO:0000313" key="28">
    <source>
        <dbReference type="Proteomes" id="UP000322634"/>
    </source>
</evidence>
<evidence type="ECO:0000256" key="4">
    <source>
        <dbReference type="ARBA" id="ARBA00004651"/>
    </source>
</evidence>
<dbReference type="GO" id="GO:0000155">
    <property type="term" value="F:phosphorelay sensor kinase activity"/>
    <property type="evidence" value="ECO:0007669"/>
    <property type="project" value="InterPro"/>
</dbReference>
<feature type="transmembrane region" description="Helical" evidence="24">
    <location>
        <begin position="178"/>
        <end position="196"/>
    </location>
</feature>
<organism evidence="27 28">
    <name type="scientific">Actinomadura syzygii</name>
    <dbReference type="NCBI Taxonomy" id="1427538"/>
    <lineage>
        <taxon>Bacteria</taxon>
        <taxon>Bacillati</taxon>
        <taxon>Actinomycetota</taxon>
        <taxon>Actinomycetes</taxon>
        <taxon>Streptosporangiales</taxon>
        <taxon>Thermomonosporaceae</taxon>
        <taxon>Actinomadura</taxon>
    </lineage>
</organism>
<evidence type="ECO:0000256" key="15">
    <source>
        <dbReference type="ARBA" id="ARBA00022912"/>
    </source>
</evidence>
<evidence type="ECO:0000256" key="17">
    <source>
        <dbReference type="ARBA" id="ARBA00023012"/>
    </source>
</evidence>
<dbReference type="InterPro" id="IPR003660">
    <property type="entry name" value="HAMP_dom"/>
</dbReference>
<dbReference type="SMART" id="SM00304">
    <property type="entry name" value="HAMP"/>
    <property type="match status" value="2"/>
</dbReference>
<dbReference type="InterPro" id="IPR003661">
    <property type="entry name" value="HisK_dim/P_dom"/>
</dbReference>
<evidence type="ECO:0000256" key="19">
    <source>
        <dbReference type="ARBA" id="ARBA00023026"/>
    </source>
</evidence>
<feature type="domain" description="HAMP" evidence="26">
    <location>
        <begin position="200"/>
        <end position="253"/>
    </location>
</feature>
<keyword evidence="7" id="KW-0597">Phosphoprotein</keyword>
<evidence type="ECO:0000256" key="7">
    <source>
        <dbReference type="ARBA" id="ARBA00022553"/>
    </source>
</evidence>
<feature type="compositionally biased region" description="Basic and acidic residues" evidence="23">
    <location>
        <begin position="1"/>
        <end position="17"/>
    </location>
</feature>
<evidence type="ECO:0000256" key="24">
    <source>
        <dbReference type="SAM" id="Phobius"/>
    </source>
</evidence>
<comment type="catalytic activity">
    <reaction evidence="1">
        <text>ATP + protein L-histidine = ADP + protein N-phospho-L-histidine.</text>
        <dbReference type="EC" id="2.7.13.3"/>
    </reaction>
</comment>
<evidence type="ECO:0000256" key="10">
    <source>
        <dbReference type="ARBA" id="ARBA00022741"/>
    </source>
</evidence>
<evidence type="ECO:0000256" key="6">
    <source>
        <dbReference type="ARBA" id="ARBA00022475"/>
    </source>
</evidence>
<comment type="cofactor">
    <cofactor evidence="2">
        <name>Mn(2+)</name>
        <dbReference type="ChEBI" id="CHEBI:29035"/>
    </cofactor>
</comment>
<protein>
    <recommendedName>
        <fullName evidence="21">Signal transduction histidine-protein kinase/phosphatase MprB</fullName>
        <ecNumber evidence="5">2.7.13.3</ecNumber>
    </recommendedName>
    <alternativeName>
        <fullName evidence="22">Mycobacterial persistence regulator B</fullName>
    </alternativeName>
</protein>
<dbReference type="InterPro" id="IPR004358">
    <property type="entry name" value="Sig_transdc_His_kin-like_C"/>
</dbReference>
<feature type="region of interest" description="Disordered" evidence="23">
    <location>
        <begin position="1"/>
        <end position="20"/>
    </location>
</feature>
<dbReference type="Pfam" id="PF02518">
    <property type="entry name" value="HATPase_c"/>
    <property type="match status" value="1"/>
</dbReference>
<dbReference type="EMBL" id="VSFF01000021">
    <property type="protein sequence ID" value="TYC07628.1"/>
    <property type="molecule type" value="Genomic_DNA"/>
</dbReference>
<comment type="caution">
    <text evidence="27">The sequence shown here is derived from an EMBL/GenBank/DDBJ whole genome shotgun (WGS) entry which is preliminary data.</text>
</comment>